<dbReference type="KEGG" id="cpw:9697200"/>
<dbReference type="HOGENOM" id="CLU_021766_1_0_1"/>
<proteinExistence type="predicted"/>
<dbReference type="InterPro" id="IPR008928">
    <property type="entry name" value="6-hairpin_glycosidase_sf"/>
</dbReference>
<gene>
    <name evidence="2" type="ORF">CPC735_072430</name>
</gene>
<reference evidence="2 3" key="1">
    <citation type="journal article" date="2009" name="Genome Res.">
        <title>Comparative genomic analyses of the human fungal pathogens Coccidioides and their relatives.</title>
        <authorList>
            <person name="Sharpton T.J."/>
            <person name="Stajich J.E."/>
            <person name="Rounsley S.D."/>
            <person name="Gardner M.J."/>
            <person name="Wortman J.R."/>
            <person name="Jordar V.S."/>
            <person name="Maiti R."/>
            <person name="Kodira C.D."/>
            <person name="Neafsey D.E."/>
            <person name="Zeng Q."/>
            <person name="Hung C.-Y."/>
            <person name="McMahan C."/>
            <person name="Muszewska A."/>
            <person name="Grynberg M."/>
            <person name="Mandel M.A."/>
            <person name="Kellner E.M."/>
            <person name="Barker B.M."/>
            <person name="Galgiani J.N."/>
            <person name="Orbach M.J."/>
            <person name="Kirkland T.N."/>
            <person name="Cole G.T."/>
            <person name="Henn M.R."/>
            <person name="Birren B.W."/>
            <person name="Taylor J.W."/>
        </authorList>
    </citation>
    <scope>NUCLEOTIDE SEQUENCE [LARGE SCALE GENOMIC DNA]</scope>
    <source>
        <strain evidence="3">C735</strain>
    </source>
</reference>
<feature type="region of interest" description="Disordered" evidence="1">
    <location>
        <begin position="559"/>
        <end position="580"/>
    </location>
</feature>
<dbReference type="PANTHER" id="PTHR47791">
    <property type="entry name" value="MEIOTICALLY UP-REGULATED GENE 191 PROTEIN"/>
    <property type="match status" value="1"/>
</dbReference>
<dbReference type="PANTHER" id="PTHR47791:SF2">
    <property type="entry name" value="ENDO MANNANASE, GH76 FAMILY (EUROFUNG)"/>
    <property type="match status" value="1"/>
</dbReference>
<dbReference type="AlphaFoldDB" id="C5P1K3"/>
<evidence type="ECO:0008006" key="4">
    <source>
        <dbReference type="Google" id="ProtNLM"/>
    </source>
</evidence>
<dbReference type="InterPro" id="IPR005198">
    <property type="entry name" value="Glyco_hydro_76"/>
</dbReference>
<organism evidence="2 3">
    <name type="scientific">Coccidioides posadasii (strain C735)</name>
    <name type="common">Valley fever fungus</name>
    <dbReference type="NCBI Taxonomy" id="222929"/>
    <lineage>
        <taxon>Eukaryota</taxon>
        <taxon>Fungi</taxon>
        <taxon>Dikarya</taxon>
        <taxon>Ascomycota</taxon>
        <taxon>Pezizomycotina</taxon>
        <taxon>Eurotiomycetes</taxon>
        <taxon>Eurotiomycetidae</taxon>
        <taxon>Onygenales</taxon>
        <taxon>Onygenaceae</taxon>
        <taxon>Coccidioides</taxon>
    </lineage>
</organism>
<dbReference type="Proteomes" id="UP000009084">
    <property type="component" value="Unassembled WGS sequence"/>
</dbReference>
<evidence type="ECO:0000256" key="1">
    <source>
        <dbReference type="SAM" id="MobiDB-lite"/>
    </source>
</evidence>
<dbReference type="Pfam" id="PF03663">
    <property type="entry name" value="Glyco_hydro_76"/>
    <property type="match status" value="1"/>
</dbReference>
<dbReference type="VEuPathDB" id="FungiDB:CPC735_072430"/>
<dbReference type="Gene3D" id="1.50.10.20">
    <property type="match status" value="1"/>
</dbReference>
<dbReference type="EMBL" id="ACFW01000009">
    <property type="protein sequence ID" value="EER29561.1"/>
    <property type="molecule type" value="Genomic_DNA"/>
</dbReference>
<dbReference type="GO" id="GO:0005975">
    <property type="term" value="P:carbohydrate metabolic process"/>
    <property type="evidence" value="ECO:0007669"/>
    <property type="project" value="InterPro"/>
</dbReference>
<comment type="caution">
    <text evidence="2">The sequence shown here is derived from an EMBL/GenBank/DDBJ whole genome shotgun (WGS) entry which is preliminary data.</text>
</comment>
<evidence type="ECO:0000313" key="2">
    <source>
        <dbReference type="EMBL" id="EER29561.1"/>
    </source>
</evidence>
<sequence length="646" mass="72444">MGLLSNPRLWRGSFPLFLCAFFSVTFFLCDGITLAKPLYRTVGGQDDHLFLERQQRPLARQQLAGPIDGLFSDDGSQKPLPKDPGETTGTLRWVLNAMSVMQTEYFVIWQAKWPSANDWTAAVMGTQISATLSAISSSINYLLSCTPGSAEAGGVDDSGSGSLKVLEYENLINYYFHQATAFWYGENFFGLRLQANDDMLWVVLEWLENIKFQNLHSDLHYPSPSHHKDPLLGSWHGNQFKIPAAHRSRVFYDLASKGWDTTLCGGGMIWSPWLVPYKNAVTNELFVSASIGMYLYFPGDTIREPVSTKTTFDDDWVSIPRNPAHLKAATTAYTWLKDSNMIGQNGLYADGFHISGWSEHSPGTGRCDVLNTMLYTYNQGIILSGLRGLWLATGSVAYLDDGHDLIAKVMKSTGWPDTHGRQWQGLGRGGVLEDACDSLGTCSQDSQTFKGIFFLHFAEFCRPLRPQERLFLEKVVNHNVDDAHDGEGWEETFKLHQKRCASYGKWLKHNADAAYMTRNEEGKFGMWWGRKYPDQEPNPIETSVLPLGAVDYLDLNSTESDSDFLSPRRPGPDVLGSDKIRDLLKRSEVNEPMSSMDTKAHQADVRDVNDRGRGRTVETQAGAMAVFRALYQWETTPSLSFQGHNA</sequence>
<evidence type="ECO:0000313" key="3">
    <source>
        <dbReference type="Proteomes" id="UP000009084"/>
    </source>
</evidence>
<dbReference type="SUPFAM" id="SSF48208">
    <property type="entry name" value="Six-hairpin glycosidases"/>
    <property type="match status" value="1"/>
</dbReference>
<name>C5P1K3_COCP7</name>
<accession>C5P1K3</accession>
<protein>
    <recommendedName>
        <fullName evidence="4">Glycosyl hydrolase</fullName>
    </recommendedName>
</protein>
<dbReference type="InterPro" id="IPR053169">
    <property type="entry name" value="MUG_Protein"/>
</dbReference>
<dbReference type="OrthoDB" id="4104179at2759"/>